<comment type="subcellular location">
    <subcellularLocation>
        <location evidence="5">Cell membrane</location>
        <topology evidence="5">Multi-pass membrane protein</topology>
    </subcellularLocation>
    <subcellularLocation>
        <location evidence="1">Membrane</location>
        <topology evidence="1">Multi-pass membrane protein</topology>
    </subcellularLocation>
</comment>
<gene>
    <name evidence="6" type="ORF">A11S_843</name>
</gene>
<keyword evidence="3 5" id="KW-1133">Transmembrane helix</keyword>
<keyword evidence="5" id="KW-1003">Cell membrane</keyword>
<dbReference type="Pfam" id="PF01925">
    <property type="entry name" value="TauE"/>
    <property type="match status" value="1"/>
</dbReference>
<proteinExistence type="inferred from homology"/>
<dbReference type="PANTHER" id="PTHR43701">
    <property type="entry name" value="MEMBRANE TRANSPORTER PROTEIN MJ0441-RELATED"/>
    <property type="match status" value="1"/>
</dbReference>
<accession>M4VHY7</accession>
<feature type="transmembrane region" description="Helical" evidence="5">
    <location>
        <begin position="93"/>
        <end position="111"/>
    </location>
</feature>
<dbReference type="Proteomes" id="UP000011932">
    <property type="component" value="Chromosome"/>
</dbReference>
<dbReference type="EMBL" id="CP003538">
    <property type="protein sequence ID" value="AGH97666.1"/>
    <property type="molecule type" value="Genomic_DNA"/>
</dbReference>
<keyword evidence="2 5" id="KW-0812">Transmembrane</keyword>
<dbReference type="KEGG" id="man:A11S_843"/>
<evidence type="ECO:0000313" key="7">
    <source>
        <dbReference type="Proteomes" id="UP000011932"/>
    </source>
</evidence>
<dbReference type="AlphaFoldDB" id="M4VHY7"/>
<evidence type="ECO:0000313" key="6">
    <source>
        <dbReference type="EMBL" id="AGH97666.1"/>
    </source>
</evidence>
<feature type="transmembrane region" description="Helical" evidence="5">
    <location>
        <begin position="197"/>
        <end position="217"/>
    </location>
</feature>
<evidence type="ECO:0000256" key="4">
    <source>
        <dbReference type="ARBA" id="ARBA00023136"/>
    </source>
</evidence>
<keyword evidence="4 5" id="KW-0472">Membrane</keyword>
<dbReference type="InterPro" id="IPR002781">
    <property type="entry name" value="TM_pro_TauE-like"/>
</dbReference>
<comment type="similarity">
    <text evidence="5">Belongs to the 4-toluene sulfonate uptake permease (TSUP) (TC 2.A.102) family.</text>
</comment>
<feature type="transmembrane region" description="Helical" evidence="5">
    <location>
        <begin position="166"/>
        <end position="185"/>
    </location>
</feature>
<reference evidence="6 7" key="1">
    <citation type="journal article" date="2013" name="ISME J.">
        <title>By their genes ye shall know them: genomic signatures of predatory bacteria.</title>
        <authorList>
            <person name="Pasternak Z."/>
            <person name="Pietrokovski S."/>
            <person name="Rotem O."/>
            <person name="Gophna U."/>
            <person name="Lurie-Weinberger M.N."/>
            <person name="Jurkevitch E."/>
        </authorList>
    </citation>
    <scope>NUCLEOTIDE SEQUENCE [LARGE SCALE GENOMIC DNA]</scope>
    <source>
        <strain evidence="6">EPB</strain>
    </source>
</reference>
<feature type="transmembrane region" description="Helical" evidence="5">
    <location>
        <begin position="37"/>
        <end position="58"/>
    </location>
</feature>
<dbReference type="OrthoDB" id="560496at2"/>
<protein>
    <recommendedName>
        <fullName evidence="5">Probable membrane transporter protein</fullName>
    </recommendedName>
</protein>
<evidence type="ECO:0000256" key="3">
    <source>
        <dbReference type="ARBA" id="ARBA00022989"/>
    </source>
</evidence>
<feature type="transmembrane region" description="Helical" evidence="5">
    <location>
        <begin position="229"/>
        <end position="248"/>
    </location>
</feature>
<organism evidence="6 7">
    <name type="scientific">Micavibrio aeruginosavorus EPB</name>
    <dbReference type="NCBI Taxonomy" id="349215"/>
    <lineage>
        <taxon>Bacteria</taxon>
        <taxon>Pseudomonadati</taxon>
        <taxon>Bdellovibrionota</taxon>
        <taxon>Bdellovibrionia</taxon>
        <taxon>Bdellovibrionales</taxon>
        <taxon>Pseudobdellovibrionaceae</taxon>
        <taxon>Micavibrio</taxon>
    </lineage>
</organism>
<evidence type="ECO:0000256" key="1">
    <source>
        <dbReference type="ARBA" id="ARBA00004141"/>
    </source>
</evidence>
<dbReference type="RefSeq" id="WP_015467215.1">
    <property type="nucleotide sequence ID" value="NC_020812.1"/>
</dbReference>
<feature type="transmembrane region" description="Helical" evidence="5">
    <location>
        <begin position="131"/>
        <end position="160"/>
    </location>
</feature>
<dbReference type="InterPro" id="IPR051598">
    <property type="entry name" value="TSUP/Inactive_protease-like"/>
</dbReference>
<dbReference type="GO" id="GO:0005886">
    <property type="term" value="C:plasma membrane"/>
    <property type="evidence" value="ECO:0007669"/>
    <property type="project" value="UniProtKB-SubCell"/>
</dbReference>
<dbReference type="PANTHER" id="PTHR43701:SF5">
    <property type="entry name" value="MEMBRANE TRANSPORTER PROTEIN-RELATED"/>
    <property type="match status" value="1"/>
</dbReference>
<evidence type="ECO:0000256" key="5">
    <source>
        <dbReference type="RuleBase" id="RU363041"/>
    </source>
</evidence>
<dbReference type="HOGENOM" id="CLU_045498_4_0_5"/>
<name>M4VHY7_9BACT</name>
<evidence type="ECO:0000256" key="2">
    <source>
        <dbReference type="ARBA" id="ARBA00022692"/>
    </source>
</evidence>
<dbReference type="STRING" id="349215.A11S_843"/>
<sequence length="254" mass="27324">MIIPAGLFFCTALLYASVGFGGGSTYNAILVLFDANYKIIPFVSLACNIVVVIGGVWYFSRHGGFSSRRILPWILFSMPASFIGGSLPISEVAFIGILGIMLLLSGIKLLLPDRTFFDGHKAPDPRNSWFFAPVFGTSLGLMAGLTGIGGGIFLAPVLYFLHWGNARQIAGACSLFILMNSLAGITGQVVKLERYDIIYLALPYAPLLPMVFIGGQIGSYLGAGPINQVFIRGVTAILILYVAVRLLIRFGFSL</sequence>